<gene>
    <name evidence="1" type="ORF">LECACI_7A003314</name>
</gene>
<organism evidence="1 2">
    <name type="scientific">Lecanosticta acicola</name>
    <dbReference type="NCBI Taxonomy" id="111012"/>
    <lineage>
        <taxon>Eukaryota</taxon>
        <taxon>Fungi</taxon>
        <taxon>Dikarya</taxon>
        <taxon>Ascomycota</taxon>
        <taxon>Pezizomycotina</taxon>
        <taxon>Dothideomycetes</taxon>
        <taxon>Dothideomycetidae</taxon>
        <taxon>Mycosphaerellales</taxon>
        <taxon>Mycosphaerellaceae</taxon>
        <taxon>Lecanosticta</taxon>
    </lineage>
</organism>
<protein>
    <submittedName>
        <fullName evidence="1">Uncharacterized protein</fullName>
    </submittedName>
</protein>
<dbReference type="Proteomes" id="UP001296104">
    <property type="component" value="Unassembled WGS sequence"/>
</dbReference>
<evidence type="ECO:0000313" key="1">
    <source>
        <dbReference type="EMBL" id="CAK3953891.1"/>
    </source>
</evidence>
<keyword evidence="2" id="KW-1185">Reference proteome</keyword>
<proteinExistence type="predicted"/>
<dbReference type="EMBL" id="CAVMBE010000016">
    <property type="protein sequence ID" value="CAK3953891.1"/>
    <property type="molecule type" value="Genomic_DNA"/>
</dbReference>
<sequence length="183" mass="21238">MSSAQTSDMSLTERVQALPAELFNRVLDYTFTLSPSNNDIVEVTKAYKPPAILQIDRASRAKLMGRYYDDKIFTLDVEDPGGCVAWIHSLTSANRQAILQIRLDWLQRDKKPKFDDAHPTVFHASRILHKRLDAGVWLEVRDKICYHTATKGANMDREFTICEVMDLWWYNRQFRAVKQESSR</sequence>
<accession>A0AAI8YWJ8</accession>
<name>A0AAI8YWJ8_9PEZI</name>
<comment type="caution">
    <text evidence="1">The sequence shown here is derived from an EMBL/GenBank/DDBJ whole genome shotgun (WGS) entry which is preliminary data.</text>
</comment>
<evidence type="ECO:0000313" key="2">
    <source>
        <dbReference type="Proteomes" id="UP001296104"/>
    </source>
</evidence>
<reference evidence="1" key="1">
    <citation type="submission" date="2023-11" db="EMBL/GenBank/DDBJ databases">
        <authorList>
            <person name="Alioto T."/>
            <person name="Alioto T."/>
            <person name="Gomez Garrido J."/>
        </authorList>
    </citation>
    <scope>NUCLEOTIDE SEQUENCE</scope>
</reference>
<dbReference type="AlphaFoldDB" id="A0AAI8YWJ8"/>